<keyword evidence="7 8" id="KW-0472">Membrane</keyword>
<dbReference type="AlphaFoldDB" id="A0AAV6RQJ6"/>
<dbReference type="InterPro" id="IPR039297">
    <property type="entry name" value="COX7a"/>
</dbReference>
<keyword evidence="6" id="KW-0496">Mitochondrion</keyword>
<evidence type="ECO:0000256" key="5">
    <source>
        <dbReference type="ARBA" id="ARBA00022946"/>
    </source>
</evidence>
<sequence length="165" mass="17889">MSSLNFNRAVGGPVDTYVTFSGRVQQEDPSTGGFVVANRGHNISPCFGDKMSYKFSGLTQKLTGSSPMAAYSPQGLKPGLPAEAPTMIFTTPTKLLSEAGSTVEYMRPNRVPELQKVFQVSDGVPIHLKRGLPDRLLYRTTMALTVGGTLYCLVAFYLAAHPRKN</sequence>
<evidence type="ECO:0000256" key="3">
    <source>
        <dbReference type="ARBA" id="ARBA00009331"/>
    </source>
</evidence>
<keyword evidence="4" id="KW-0999">Mitochondrion inner membrane</keyword>
<dbReference type="InterPro" id="IPR003177">
    <property type="entry name" value="Cytc_oxidase_su7a_met"/>
</dbReference>
<evidence type="ECO:0000256" key="4">
    <source>
        <dbReference type="ARBA" id="ARBA00022792"/>
    </source>
</evidence>
<proteinExistence type="inferred from homology"/>
<dbReference type="Proteomes" id="UP000693946">
    <property type="component" value="Linkage Group LG18"/>
</dbReference>
<evidence type="ECO:0000256" key="1">
    <source>
        <dbReference type="ARBA" id="ARBA00004273"/>
    </source>
</evidence>
<dbReference type="GO" id="GO:0097250">
    <property type="term" value="P:mitochondrial respirasome assembly"/>
    <property type="evidence" value="ECO:0007669"/>
    <property type="project" value="UniProtKB-ARBA"/>
</dbReference>
<dbReference type="PANTHER" id="PTHR10510:SF2">
    <property type="entry name" value="CYTOCHROME C OXIDASE SUBUNIT 7A-RELATED PROTEIN, MITOCHONDRIAL"/>
    <property type="match status" value="1"/>
</dbReference>
<keyword evidence="8" id="KW-0812">Transmembrane</keyword>
<evidence type="ECO:0000256" key="8">
    <source>
        <dbReference type="SAM" id="Phobius"/>
    </source>
</evidence>
<accession>A0AAV6RQJ6</accession>
<keyword evidence="5" id="KW-0809">Transit peptide</keyword>
<dbReference type="FunFam" id="4.10.91.10:FF:000001">
    <property type="entry name" value="Cytochrome c oxidase subunit 7A1, mitochondrial"/>
    <property type="match status" value="1"/>
</dbReference>
<evidence type="ECO:0000313" key="10">
    <source>
        <dbReference type="Proteomes" id="UP000693946"/>
    </source>
</evidence>
<dbReference type="GO" id="GO:0006123">
    <property type="term" value="P:mitochondrial electron transport, cytochrome c to oxygen"/>
    <property type="evidence" value="ECO:0007669"/>
    <property type="project" value="InterPro"/>
</dbReference>
<protein>
    <submittedName>
        <fullName evidence="9">Cytochrome c oxidase subunit 7A-related protein, mitochondrial</fullName>
    </submittedName>
</protein>
<evidence type="ECO:0000256" key="2">
    <source>
        <dbReference type="ARBA" id="ARBA00004673"/>
    </source>
</evidence>
<feature type="transmembrane region" description="Helical" evidence="8">
    <location>
        <begin position="136"/>
        <end position="160"/>
    </location>
</feature>
<name>A0AAV6RQJ6_SOLSE</name>
<comment type="caution">
    <text evidence="9">The sequence shown here is derived from an EMBL/GenBank/DDBJ whole genome shotgun (WGS) entry which is preliminary data.</text>
</comment>
<dbReference type="EMBL" id="JAGKHQ010000010">
    <property type="protein sequence ID" value="KAG7506809.1"/>
    <property type="molecule type" value="Genomic_DNA"/>
</dbReference>
<evidence type="ECO:0000256" key="7">
    <source>
        <dbReference type="ARBA" id="ARBA00023136"/>
    </source>
</evidence>
<dbReference type="PANTHER" id="PTHR10510">
    <property type="entry name" value="CYTOCHROME C OXIDASE POLYPEPTIDE 7A"/>
    <property type="match status" value="1"/>
</dbReference>
<keyword evidence="8" id="KW-1133">Transmembrane helix</keyword>
<gene>
    <name evidence="9" type="ORF">JOB18_016038</name>
</gene>
<evidence type="ECO:0000313" key="9">
    <source>
        <dbReference type="EMBL" id="KAG7506809.1"/>
    </source>
</evidence>
<dbReference type="CDD" id="cd00928">
    <property type="entry name" value="Cyt_c_Oxidase_VIIa"/>
    <property type="match status" value="1"/>
</dbReference>
<dbReference type="GO" id="GO:0005743">
    <property type="term" value="C:mitochondrial inner membrane"/>
    <property type="evidence" value="ECO:0007669"/>
    <property type="project" value="UniProtKB-SubCell"/>
</dbReference>
<reference evidence="9 10" key="1">
    <citation type="journal article" date="2021" name="Sci. Rep.">
        <title>Chromosome anchoring in Senegalese sole (Solea senegalensis) reveals sex-associated markers and genome rearrangements in flatfish.</title>
        <authorList>
            <person name="Guerrero-Cozar I."/>
            <person name="Gomez-Garrido J."/>
            <person name="Berbel C."/>
            <person name="Martinez-Blanch J.F."/>
            <person name="Alioto T."/>
            <person name="Claros M.G."/>
            <person name="Gagnaire P.A."/>
            <person name="Manchado M."/>
        </authorList>
    </citation>
    <scope>NUCLEOTIDE SEQUENCE [LARGE SCALE GENOMIC DNA]</scope>
    <source>
        <strain evidence="9">Sse05_10M</strain>
    </source>
</reference>
<keyword evidence="10" id="KW-1185">Reference proteome</keyword>
<evidence type="ECO:0000256" key="6">
    <source>
        <dbReference type="ARBA" id="ARBA00023128"/>
    </source>
</evidence>
<comment type="similarity">
    <text evidence="3">Belongs to the cytochrome c oxidase VIIa family.</text>
</comment>
<dbReference type="Pfam" id="PF02238">
    <property type="entry name" value="COX7a"/>
    <property type="match status" value="1"/>
</dbReference>
<dbReference type="GO" id="GO:0002082">
    <property type="term" value="P:regulation of oxidative phosphorylation"/>
    <property type="evidence" value="ECO:0007669"/>
    <property type="project" value="TreeGrafter"/>
</dbReference>
<comment type="pathway">
    <text evidence="2">Energy metabolism; oxidative phosphorylation.</text>
</comment>
<organism evidence="9 10">
    <name type="scientific">Solea senegalensis</name>
    <name type="common">Senegalese sole</name>
    <dbReference type="NCBI Taxonomy" id="28829"/>
    <lineage>
        <taxon>Eukaryota</taxon>
        <taxon>Metazoa</taxon>
        <taxon>Chordata</taxon>
        <taxon>Craniata</taxon>
        <taxon>Vertebrata</taxon>
        <taxon>Euteleostomi</taxon>
        <taxon>Actinopterygii</taxon>
        <taxon>Neopterygii</taxon>
        <taxon>Teleostei</taxon>
        <taxon>Neoteleostei</taxon>
        <taxon>Acanthomorphata</taxon>
        <taxon>Carangaria</taxon>
        <taxon>Pleuronectiformes</taxon>
        <taxon>Pleuronectoidei</taxon>
        <taxon>Soleidae</taxon>
        <taxon>Solea</taxon>
    </lineage>
</organism>
<comment type="subcellular location">
    <subcellularLocation>
        <location evidence="1">Mitochondrion inner membrane</location>
    </subcellularLocation>
</comment>